<feature type="non-terminal residue" evidence="1">
    <location>
        <position position="1"/>
    </location>
</feature>
<sequence>EVEEALDWP</sequence>
<keyword evidence="2" id="KW-1185">Reference proteome</keyword>
<evidence type="ECO:0000313" key="2">
    <source>
        <dbReference type="Proteomes" id="UP000708208"/>
    </source>
</evidence>
<accession>A0A8J2L8Z8</accession>
<comment type="caution">
    <text evidence="1">The sequence shown here is derived from an EMBL/GenBank/DDBJ whole genome shotgun (WGS) entry which is preliminary data.</text>
</comment>
<proteinExistence type="predicted"/>
<dbReference type="EMBL" id="CAJVCH010557800">
    <property type="protein sequence ID" value="CAG7830838.1"/>
    <property type="molecule type" value="Genomic_DNA"/>
</dbReference>
<name>A0A8J2L8Z8_9HEXA</name>
<protein>
    <submittedName>
        <fullName evidence="1">Uncharacterized protein</fullName>
    </submittedName>
</protein>
<reference evidence="1" key="1">
    <citation type="submission" date="2021-06" db="EMBL/GenBank/DDBJ databases">
        <authorList>
            <person name="Hodson N. C."/>
            <person name="Mongue J. A."/>
            <person name="Jaron S. K."/>
        </authorList>
    </citation>
    <scope>NUCLEOTIDE SEQUENCE</scope>
</reference>
<gene>
    <name evidence="1" type="ORF">AFUS01_LOCUS40614</name>
</gene>
<dbReference type="Proteomes" id="UP000708208">
    <property type="component" value="Unassembled WGS sequence"/>
</dbReference>
<evidence type="ECO:0000313" key="1">
    <source>
        <dbReference type="EMBL" id="CAG7830838.1"/>
    </source>
</evidence>
<organism evidence="1 2">
    <name type="scientific">Allacma fusca</name>
    <dbReference type="NCBI Taxonomy" id="39272"/>
    <lineage>
        <taxon>Eukaryota</taxon>
        <taxon>Metazoa</taxon>
        <taxon>Ecdysozoa</taxon>
        <taxon>Arthropoda</taxon>
        <taxon>Hexapoda</taxon>
        <taxon>Collembola</taxon>
        <taxon>Symphypleona</taxon>
        <taxon>Sminthuridae</taxon>
        <taxon>Allacma</taxon>
    </lineage>
</organism>